<gene>
    <name evidence="2" type="ORF">DM02DRAFT_617442</name>
</gene>
<dbReference type="PANTHER" id="PTHR43433:SF10">
    <property type="entry name" value="AB HYDROLASE-1 DOMAIN-CONTAINING PROTEIN"/>
    <property type="match status" value="1"/>
</dbReference>
<dbReference type="STRING" id="97972.A0A2V1DDD0"/>
<dbReference type="OrthoDB" id="294702at2759"/>
<feature type="domain" description="AB hydrolase-1" evidence="1">
    <location>
        <begin position="70"/>
        <end position="325"/>
    </location>
</feature>
<dbReference type="SUPFAM" id="SSF53474">
    <property type="entry name" value="alpha/beta-Hydrolases"/>
    <property type="match status" value="1"/>
</dbReference>
<evidence type="ECO:0000313" key="3">
    <source>
        <dbReference type="Proteomes" id="UP000244855"/>
    </source>
</evidence>
<dbReference type="Proteomes" id="UP000244855">
    <property type="component" value="Unassembled WGS sequence"/>
</dbReference>
<name>A0A2V1DDD0_9PLEO</name>
<dbReference type="Pfam" id="PF00561">
    <property type="entry name" value="Abhydrolase_1"/>
    <property type="match status" value="1"/>
</dbReference>
<organism evidence="2 3">
    <name type="scientific">Periconia macrospinosa</name>
    <dbReference type="NCBI Taxonomy" id="97972"/>
    <lineage>
        <taxon>Eukaryota</taxon>
        <taxon>Fungi</taxon>
        <taxon>Dikarya</taxon>
        <taxon>Ascomycota</taxon>
        <taxon>Pezizomycotina</taxon>
        <taxon>Dothideomycetes</taxon>
        <taxon>Pleosporomycetidae</taxon>
        <taxon>Pleosporales</taxon>
        <taxon>Massarineae</taxon>
        <taxon>Periconiaceae</taxon>
        <taxon>Periconia</taxon>
    </lineage>
</organism>
<dbReference type="InterPro" id="IPR000073">
    <property type="entry name" value="AB_hydrolase_1"/>
</dbReference>
<reference evidence="2 3" key="1">
    <citation type="journal article" date="2018" name="Sci. Rep.">
        <title>Comparative genomics provides insights into the lifestyle and reveals functional heterogeneity of dark septate endophytic fungi.</title>
        <authorList>
            <person name="Knapp D.G."/>
            <person name="Nemeth J.B."/>
            <person name="Barry K."/>
            <person name="Hainaut M."/>
            <person name="Henrissat B."/>
            <person name="Johnson J."/>
            <person name="Kuo A."/>
            <person name="Lim J.H.P."/>
            <person name="Lipzen A."/>
            <person name="Nolan M."/>
            <person name="Ohm R.A."/>
            <person name="Tamas L."/>
            <person name="Grigoriev I.V."/>
            <person name="Spatafora J.W."/>
            <person name="Nagy L.G."/>
            <person name="Kovacs G.M."/>
        </authorList>
    </citation>
    <scope>NUCLEOTIDE SEQUENCE [LARGE SCALE GENOMIC DNA]</scope>
    <source>
        <strain evidence="2 3">DSE2036</strain>
    </source>
</reference>
<keyword evidence="3" id="KW-1185">Reference proteome</keyword>
<dbReference type="EMBL" id="KZ805474">
    <property type="protein sequence ID" value="PVH96110.1"/>
    <property type="molecule type" value="Genomic_DNA"/>
</dbReference>
<accession>A0A2V1DDD0</accession>
<dbReference type="GO" id="GO:0016787">
    <property type="term" value="F:hydrolase activity"/>
    <property type="evidence" value="ECO:0007669"/>
    <property type="project" value="UniProtKB-KW"/>
</dbReference>
<dbReference type="PANTHER" id="PTHR43433">
    <property type="entry name" value="HYDROLASE, ALPHA/BETA FOLD FAMILY PROTEIN"/>
    <property type="match status" value="1"/>
</dbReference>
<dbReference type="Gene3D" id="3.40.50.1820">
    <property type="entry name" value="alpha/beta hydrolase"/>
    <property type="match status" value="1"/>
</dbReference>
<dbReference type="InterPro" id="IPR029058">
    <property type="entry name" value="AB_hydrolase_fold"/>
</dbReference>
<proteinExistence type="predicted"/>
<evidence type="ECO:0000259" key="1">
    <source>
        <dbReference type="Pfam" id="PF00561"/>
    </source>
</evidence>
<sequence>MFPIFNLKSYFDWIVYGPQALPHPAGPPPYSQDSPFESSEFTPYTENSNIVTLSDGRKIGYAQYGTPTGKPVIFLHGMPGSRLDAGHFDDLGKELGARVIGIDRPGIGWSTPHPSRTLLDHAKDVEAVADHLQLNNFRIMGVSAGGPYALACAKALPREKLLAVSIMCGFCPLEIDTSLKGTAVRMGLGLMYPFLPNVVRLLFQNSPIGRLDLTDETRLDMLLKQVAASKPKNAAGKVERDATKQDPGGVLRALRSCREAFSQDSNAPGFDGRLIGQRYYFKIEDIRKDLPFQLWYGTLDGTTPINHGRLIAERLGERAQYRESEDTHGSLQVRFKREAWEALLRSG</sequence>
<protein>
    <submittedName>
        <fullName evidence="2">Alpha/beta-hydrolase</fullName>
    </submittedName>
</protein>
<dbReference type="InterPro" id="IPR050471">
    <property type="entry name" value="AB_hydrolase"/>
</dbReference>
<dbReference type="AlphaFoldDB" id="A0A2V1DDD0"/>
<keyword evidence="2" id="KW-0378">Hydrolase</keyword>
<evidence type="ECO:0000313" key="2">
    <source>
        <dbReference type="EMBL" id="PVH96110.1"/>
    </source>
</evidence>